<dbReference type="AlphaFoldDB" id="A0A0K8SH77"/>
<feature type="chain" id="PRO_5005519594" description="BTB domain-containing protein" evidence="2">
    <location>
        <begin position="23"/>
        <end position="501"/>
    </location>
</feature>
<dbReference type="Pfam" id="PF00651">
    <property type="entry name" value="BTB"/>
    <property type="match status" value="1"/>
</dbReference>
<feature type="domain" description="BTB" evidence="3">
    <location>
        <begin position="99"/>
        <end position="169"/>
    </location>
</feature>
<dbReference type="Gene3D" id="3.30.710.10">
    <property type="entry name" value="Potassium Channel Kv1.1, Chain A"/>
    <property type="match status" value="1"/>
</dbReference>
<evidence type="ECO:0000256" key="2">
    <source>
        <dbReference type="SAM" id="SignalP"/>
    </source>
</evidence>
<evidence type="ECO:0000313" key="4">
    <source>
        <dbReference type="EMBL" id="JAG52663.1"/>
    </source>
</evidence>
<dbReference type="InterPro" id="IPR011333">
    <property type="entry name" value="SKP1/BTB/POZ_sf"/>
</dbReference>
<accession>A0A0K8SH77</accession>
<feature type="non-terminal residue" evidence="4">
    <location>
        <position position="1"/>
    </location>
</feature>
<dbReference type="PANTHER" id="PTHR23231">
    <property type="entry name" value="GERM CELL-LESS PROTEIN"/>
    <property type="match status" value="1"/>
</dbReference>
<evidence type="ECO:0000256" key="1">
    <source>
        <dbReference type="ARBA" id="ARBA00022473"/>
    </source>
</evidence>
<protein>
    <recommendedName>
        <fullName evidence="3">BTB domain-containing protein</fullName>
    </recommendedName>
</protein>
<dbReference type="GO" id="GO:0007281">
    <property type="term" value="P:germ cell development"/>
    <property type="evidence" value="ECO:0007669"/>
    <property type="project" value="InterPro"/>
</dbReference>
<proteinExistence type="predicted"/>
<reference evidence="4" key="1">
    <citation type="submission" date="2014-09" db="EMBL/GenBank/DDBJ databases">
        <authorList>
            <person name="Magalhaes I.L.F."/>
            <person name="Oliveira U."/>
            <person name="Santos F.R."/>
            <person name="Vidigal T.H.D.A."/>
            <person name="Brescovit A.D."/>
            <person name="Santos A.J."/>
        </authorList>
    </citation>
    <scope>NUCLEOTIDE SEQUENCE</scope>
</reference>
<dbReference type="InterPro" id="IPR000210">
    <property type="entry name" value="BTB/POZ_dom"/>
</dbReference>
<dbReference type="PROSITE" id="PS50097">
    <property type="entry name" value="BTB"/>
    <property type="match status" value="1"/>
</dbReference>
<name>A0A0K8SH77_LYGHE</name>
<evidence type="ECO:0000259" key="3">
    <source>
        <dbReference type="PROSITE" id="PS50097"/>
    </source>
</evidence>
<organism evidence="4">
    <name type="scientific">Lygus hesperus</name>
    <name type="common">Western plant bug</name>
    <dbReference type="NCBI Taxonomy" id="30085"/>
    <lineage>
        <taxon>Eukaryota</taxon>
        <taxon>Metazoa</taxon>
        <taxon>Ecdysozoa</taxon>
        <taxon>Arthropoda</taxon>
        <taxon>Hexapoda</taxon>
        <taxon>Insecta</taxon>
        <taxon>Pterygota</taxon>
        <taxon>Neoptera</taxon>
        <taxon>Paraneoptera</taxon>
        <taxon>Hemiptera</taxon>
        <taxon>Heteroptera</taxon>
        <taxon>Panheteroptera</taxon>
        <taxon>Cimicomorpha</taxon>
        <taxon>Miridae</taxon>
        <taxon>Mirini</taxon>
        <taxon>Lygus</taxon>
    </lineage>
</organism>
<feature type="signal peptide" evidence="2">
    <location>
        <begin position="1"/>
        <end position="22"/>
    </location>
</feature>
<dbReference type="SUPFAM" id="SSF54695">
    <property type="entry name" value="POZ domain"/>
    <property type="match status" value="1"/>
</dbReference>
<sequence length="501" mass="57907">KVLFSFHVKWSNLSILFSVCYALNSRTVTMGTVWSTVVEYCPETLAMKVSESYNRKRKKDLADDEELKLNSFLTSPKRRKLACTAMYIYQALYVEGKDSDITVNVLDKDWKLHKVYLGQSQYFHSMFSGSWSETNKSHINIKAEDPNITVEALDTVFGSFYLDEITVEPRVVIGVLAASTMFQLEGLIEQCCEIMLETISPLTAVKYYQAACQYGAQNVKEKIISWFTVNLTDYFAKNAVRLQDIDIDLMLTILRRPDLCVMQTEMTLYYLLRKWMYLRIFQPKDESIESKDFKKLSEVGGDNTCFLLSSQGQCYIDVFRELRIHHLLLHAQDNAAVIEDKILPEIWLSEAYKNHWISLLDVSSTSDKGPGRLNDETFADNAIRCGRVIKEGDTRSWRWNWFNYGIDLIWSISENGIYVQRHCSLCSISHSPQTHHVMAQVEVLNLDEQRQVKRRIKSDVTWFALTKNQEVKLLTMTEDFDYPLYISIKVLVTSPPTKSDG</sequence>
<dbReference type="PANTHER" id="PTHR23231:SF17">
    <property type="entry name" value="BTB DOMAIN-CONTAINING PROTEIN"/>
    <property type="match status" value="1"/>
</dbReference>
<keyword evidence="1" id="KW-0217">Developmental protein</keyword>
<dbReference type="InterPro" id="IPR043380">
    <property type="entry name" value="Gcl-like"/>
</dbReference>
<dbReference type="EMBL" id="GBRD01013163">
    <property type="protein sequence ID" value="JAG52663.1"/>
    <property type="molecule type" value="Transcribed_RNA"/>
</dbReference>
<keyword evidence="2" id="KW-0732">Signal</keyword>
<dbReference type="SMART" id="SM00225">
    <property type="entry name" value="BTB"/>
    <property type="match status" value="1"/>
</dbReference>